<evidence type="ECO:0000313" key="4">
    <source>
        <dbReference type="Proteomes" id="UP000270261"/>
    </source>
</evidence>
<dbReference type="InterPro" id="IPR016169">
    <property type="entry name" value="FAD-bd_PCMH_sub2"/>
</dbReference>
<dbReference type="Pfam" id="PF01565">
    <property type="entry name" value="FAD_binding_4"/>
    <property type="match status" value="1"/>
</dbReference>
<protein>
    <submittedName>
        <fullName evidence="3">FAD-binding oxidoreductase</fullName>
    </submittedName>
</protein>
<feature type="domain" description="FAD-binding PCMH-type" evidence="2">
    <location>
        <begin position="1"/>
        <end position="194"/>
    </location>
</feature>
<dbReference type="InterPro" id="IPR010031">
    <property type="entry name" value="FAD_lactone_oxidase-like"/>
</dbReference>
<sequence>MVSRFSAWGRLSREPHLPLSLDAARVAAQIGAPSHRHGNGTATPAGAAHQPGLAFGNGRSYGDVCLNPGGPLWLTRGLNRFIHFDEETGRLSCEAGVLLRDIQRLTVPRGWMLPVCPGTQLVTVGGAIANDVHGKSHHSAGSFGDHVRQLQLVRTTGETITCGPDTQADWFAATVGGMGLTGVIVQAELQLRPVPGPWLTSQTLPYTSLDEFFQLSDASASTWEYSVSWIDCLSSKGRGLFMRGNHVDAGDRPLPRPRALTMPVQPPVSLVNGLSLRPFNWAYFNLHKGRTEPAIVHYEPFFYPLDNLLEWNRMYGPRGFYQYQSVVPVAQGRDAVQAMLQAISQSGEGSFLAVLKTFGNRAAPGMLSFPAPGVTLALDFPNRGERTLRLFQRLDAIVTEAGGRLYPAKDARMSRAMFESGYPRLPEFLPFRDPGISSAMSRRLMGA</sequence>
<dbReference type="RefSeq" id="WP_125094441.1">
    <property type="nucleotide sequence ID" value="NZ_RRUE01000001.1"/>
</dbReference>
<dbReference type="InterPro" id="IPR016166">
    <property type="entry name" value="FAD-bd_PCMH"/>
</dbReference>
<accession>A0A3R8NSR9</accession>
<dbReference type="SUPFAM" id="SSF56176">
    <property type="entry name" value="FAD-binding/transporter-associated domain-like"/>
    <property type="match status" value="1"/>
</dbReference>
<dbReference type="GO" id="GO:0016899">
    <property type="term" value="F:oxidoreductase activity, acting on the CH-OH group of donors, oxygen as acceptor"/>
    <property type="evidence" value="ECO:0007669"/>
    <property type="project" value="InterPro"/>
</dbReference>
<dbReference type="PANTHER" id="PTHR43762:SF1">
    <property type="entry name" value="D-ARABINONO-1,4-LACTONE OXIDASE"/>
    <property type="match status" value="1"/>
</dbReference>
<dbReference type="InterPro" id="IPR036318">
    <property type="entry name" value="FAD-bd_PCMH-like_sf"/>
</dbReference>
<comment type="caution">
    <text evidence="3">The sequence shown here is derived from an EMBL/GenBank/DDBJ whole genome shotgun (WGS) entry which is preliminary data.</text>
</comment>
<dbReference type="Proteomes" id="UP000270261">
    <property type="component" value="Unassembled WGS sequence"/>
</dbReference>
<evidence type="ECO:0000259" key="2">
    <source>
        <dbReference type="PROSITE" id="PS51387"/>
    </source>
</evidence>
<keyword evidence="1" id="KW-0274">FAD</keyword>
<dbReference type="AlphaFoldDB" id="A0A3R8NSR9"/>
<dbReference type="InterPro" id="IPR006094">
    <property type="entry name" value="Oxid_FAD_bind_N"/>
</dbReference>
<keyword evidence="4" id="KW-1185">Reference proteome</keyword>
<dbReference type="PROSITE" id="PS51387">
    <property type="entry name" value="FAD_PCMH"/>
    <property type="match status" value="1"/>
</dbReference>
<evidence type="ECO:0000256" key="1">
    <source>
        <dbReference type="ARBA" id="ARBA00022827"/>
    </source>
</evidence>
<gene>
    <name evidence="3" type="ORF">EHV23_01730</name>
</gene>
<reference evidence="3 4" key="1">
    <citation type="submission" date="2018-11" db="EMBL/GenBank/DDBJ databases">
        <title>Genome sequencing of Lautropia sp. KCOM 2505 (= ChDC F240).</title>
        <authorList>
            <person name="Kook J.-K."/>
            <person name="Park S.-N."/>
            <person name="Lim Y.K."/>
        </authorList>
    </citation>
    <scope>NUCLEOTIDE SEQUENCE [LARGE SCALE GENOMIC DNA]</scope>
    <source>
        <strain evidence="3 4">KCOM 2505</strain>
    </source>
</reference>
<organism evidence="3 4">
    <name type="scientific">Lautropia dentalis</name>
    <dbReference type="NCBI Taxonomy" id="2490857"/>
    <lineage>
        <taxon>Bacteria</taxon>
        <taxon>Pseudomonadati</taxon>
        <taxon>Pseudomonadota</taxon>
        <taxon>Betaproteobacteria</taxon>
        <taxon>Burkholderiales</taxon>
        <taxon>Burkholderiaceae</taxon>
        <taxon>Lautropia</taxon>
    </lineage>
</organism>
<dbReference type="GO" id="GO:0071949">
    <property type="term" value="F:FAD binding"/>
    <property type="evidence" value="ECO:0007669"/>
    <property type="project" value="InterPro"/>
</dbReference>
<dbReference type="Gene3D" id="3.30.465.10">
    <property type="match status" value="1"/>
</dbReference>
<proteinExistence type="predicted"/>
<keyword evidence="1" id="KW-0285">Flavoprotein</keyword>
<name>A0A3R8NSR9_9BURK</name>
<evidence type="ECO:0000313" key="3">
    <source>
        <dbReference type="EMBL" id="RRN45010.1"/>
    </source>
</evidence>
<dbReference type="PANTHER" id="PTHR43762">
    <property type="entry name" value="L-GULONOLACTONE OXIDASE"/>
    <property type="match status" value="1"/>
</dbReference>
<dbReference type="OrthoDB" id="143770at2"/>
<dbReference type="EMBL" id="RRUE01000001">
    <property type="protein sequence ID" value="RRN45010.1"/>
    <property type="molecule type" value="Genomic_DNA"/>
</dbReference>